<organism evidence="1 2">
    <name type="scientific">Tenacibaculum platacis</name>
    <dbReference type="NCBI Taxonomy" id="3137852"/>
    <lineage>
        <taxon>Bacteria</taxon>
        <taxon>Pseudomonadati</taxon>
        <taxon>Bacteroidota</taxon>
        <taxon>Flavobacteriia</taxon>
        <taxon>Flavobacteriales</taxon>
        <taxon>Flavobacteriaceae</taxon>
        <taxon>Tenacibaculum</taxon>
    </lineage>
</organism>
<dbReference type="Proteomes" id="UP001497416">
    <property type="component" value="Unassembled WGS sequence"/>
</dbReference>
<keyword evidence="2" id="KW-1185">Reference proteome</keyword>
<accession>A0ABM9P2W0</accession>
<gene>
    <name evidence="1" type="ORF">T190607A01A_30200</name>
</gene>
<dbReference type="EMBL" id="CAXIXY010000005">
    <property type="protein sequence ID" value="CAL2088843.1"/>
    <property type="molecule type" value="Genomic_DNA"/>
</dbReference>
<comment type="caution">
    <text evidence="1">The sequence shown here is derived from an EMBL/GenBank/DDBJ whole genome shotgun (WGS) entry which is preliminary data.</text>
</comment>
<evidence type="ECO:0000313" key="2">
    <source>
        <dbReference type="Proteomes" id="UP001497416"/>
    </source>
</evidence>
<reference evidence="1 2" key="1">
    <citation type="submission" date="2024-05" db="EMBL/GenBank/DDBJ databases">
        <authorList>
            <person name="Duchaud E."/>
        </authorList>
    </citation>
    <scope>NUCLEOTIDE SEQUENCE [LARGE SCALE GENOMIC DNA]</scope>
    <source>
        <strain evidence="1">Ena-SAMPLE-TAB-13-05-2024-13:56:06:370-140302</strain>
    </source>
</reference>
<evidence type="ECO:0000313" key="1">
    <source>
        <dbReference type="EMBL" id="CAL2088843.1"/>
    </source>
</evidence>
<dbReference type="RefSeq" id="WP_348712580.1">
    <property type="nucleotide sequence ID" value="NZ_CAXIXY010000005.1"/>
</dbReference>
<sequence length="273" mass="32195">MQEEKILDSLFYIDKKPILDTLSKLSPTETELLVNFKKVELKTLLKLTFCNLLFNKVLILKKRYLRSTRKSPVRECLVVETGDRFFDYNINGYESIFVNQIDDESYYHLIPYLKSVYRSAFSKNNYFKIVLKEKALGDFFQLNFFRNLFNYQALNFRGKEVQSEVSDYLEELNSSLSYLLDNHPKKAASIIKKIKGNIFLLTDVDSEFYRSFKDNYLEGLEKEESSIIFDFFLESSFEVLFESFASIEEFFDFSYFVPSGGYDSGMDFGDFDF</sequence>
<protein>
    <submittedName>
        <fullName evidence="1">Uncharacterized protein</fullName>
    </submittedName>
</protein>
<name>A0ABM9P2W0_9FLAO</name>
<proteinExistence type="predicted"/>